<accession>A0A4Y2M8K1</accession>
<evidence type="ECO:0000313" key="1">
    <source>
        <dbReference type="EMBL" id="GBN23401.1"/>
    </source>
</evidence>
<proteinExistence type="predicted"/>
<keyword evidence="2" id="KW-1185">Reference proteome</keyword>
<evidence type="ECO:0000313" key="2">
    <source>
        <dbReference type="Proteomes" id="UP000499080"/>
    </source>
</evidence>
<reference evidence="1 2" key="1">
    <citation type="journal article" date="2019" name="Sci. Rep.">
        <title>Orb-weaving spider Araneus ventricosus genome elucidates the spidroin gene catalogue.</title>
        <authorList>
            <person name="Kono N."/>
            <person name="Nakamura H."/>
            <person name="Ohtoshi R."/>
            <person name="Moran D.A.P."/>
            <person name="Shinohara A."/>
            <person name="Yoshida Y."/>
            <person name="Fujiwara M."/>
            <person name="Mori M."/>
            <person name="Tomita M."/>
            <person name="Arakawa K."/>
        </authorList>
    </citation>
    <scope>NUCLEOTIDE SEQUENCE [LARGE SCALE GENOMIC DNA]</scope>
</reference>
<name>A0A4Y2M8K1_ARAVE</name>
<comment type="caution">
    <text evidence="1">The sequence shown here is derived from an EMBL/GenBank/DDBJ whole genome shotgun (WGS) entry which is preliminary data.</text>
</comment>
<protein>
    <submittedName>
        <fullName evidence="1">Uncharacterized protein</fullName>
    </submittedName>
</protein>
<dbReference type="AlphaFoldDB" id="A0A4Y2M8K1"/>
<sequence>MGTWLLFKANVRNFLRNTRTKNYIRFSKNSETPTKYLSEHEHQSVFSIMSSGYVFKESWCLNDVQEERFYQYFKVLEERYQNIGYKHLLAVYCWWYGCCNGIRHGAAFCLLLEHPVRLTTA</sequence>
<dbReference type="Proteomes" id="UP000499080">
    <property type="component" value="Unassembled WGS sequence"/>
</dbReference>
<gene>
    <name evidence="1" type="ORF">AVEN_57750_1</name>
</gene>
<organism evidence="1 2">
    <name type="scientific">Araneus ventricosus</name>
    <name type="common">Orbweaver spider</name>
    <name type="synonym">Epeira ventricosa</name>
    <dbReference type="NCBI Taxonomy" id="182803"/>
    <lineage>
        <taxon>Eukaryota</taxon>
        <taxon>Metazoa</taxon>
        <taxon>Ecdysozoa</taxon>
        <taxon>Arthropoda</taxon>
        <taxon>Chelicerata</taxon>
        <taxon>Arachnida</taxon>
        <taxon>Araneae</taxon>
        <taxon>Araneomorphae</taxon>
        <taxon>Entelegynae</taxon>
        <taxon>Araneoidea</taxon>
        <taxon>Araneidae</taxon>
        <taxon>Araneus</taxon>
    </lineage>
</organism>
<dbReference type="EMBL" id="BGPR01006991">
    <property type="protein sequence ID" value="GBN23401.1"/>
    <property type="molecule type" value="Genomic_DNA"/>
</dbReference>